<sequence length="249" mass="27255">MFELTLQYSNTRIKKMKNALITASTKGIGRAIAIAFAKEGINLALCSRNGDDLAAFREVLSVINPSINIYTAVTDVSIKQQLQDFAQGAAQHLGFMSIIVNNAGIYEYSSILNDTETTLDKHVNTNLMPAYELYRYFGKTMMAAREGHIFNICSVASLSPIAEAGTYSVTKYALLGLNKVMRTEMQPYGVKVTAIIPGSTLTDSWKDMEVDKDKMVLPEDVASAVVNIYNMSAGANVDEIVIKPTFGQI</sequence>
<dbReference type="SUPFAM" id="SSF51735">
    <property type="entry name" value="NAD(P)-binding Rossmann-fold domains"/>
    <property type="match status" value="1"/>
</dbReference>
<evidence type="ECO:0000256" key="2">
    <source>
        <dbReference type="ARBA" id="ARBA00023002"/>
    </source>
</evidence>
<dbReference type="PANTHER" id="PTHR44196">
    <property type="entry name" value="DEHYDROGENASE/REDUCTASE SDR FAMILY MEMBER 7B"/>
    <property type="match status" value="1"/>
</dbReference>
<evidence type="ECO:0000313" key="4">
    <source>
        <dbReference type="EMBL" id="ASU36354.1"/>
    </source>
</evidence>
<comment type="similarity">
    <text evidence="1 3">Belongs to the short-chain dehydrogenases/reductases (SDR) family.</text>
</comment>
<dbReference type="PRINTS" id="PR00080">
    <property type="entry name" value="SDRFAMILY"/>
</dbReference>
<dbReference type="Gene3D" id="3.40.50.720">
    <property type="entry name" value="NAD(P)-binding Rossmann-like Domain"/>
    <property type="match status" value="1"/>
</dbReference>
<dbReference type="PANTHER" id="PTHR44196:SF1">
    <property type="entry name" value="DEHYDROGENASE_REDUCTASE SDR FAMILY MEMBER 7B"/>
    <property type="match status" value="1"/>
</dbReference>
<reference evidence="4 5" key="1">
    <citation type="submission" date="2017-08" db="EMBL/GenBank/DDBJ databases">
        <title>Complete genome sequence of Mucilaginibacter sp. strain BJC16-A31.</title>
        <authorList>
            <consortium name="Henan University of Science and Technology"/>
            <person name="You X."/>
        </authorList>
    </citation>
    <scope>NUCLEOTIDE SEQUENCE [LARGE SCALE GENOMIC DNA]</scope>
    <source>
        <strain evidence="4 5">BJC16-A31</strain>
    </source>
</reference>
<organism evidence="4 5">
    <name type="scientific">Mucilaginibacter xinganensis</name>
    <dbReference type="NCBI Taxonomy" id="1234841"/>
    <lineage>
        <taxon>Bacteria</taxon>
        <taxon>Pseudomonadati</taxon>
        <taxon>Bacteroidota</taxon>
        <taxon>Sphingobacteriia</taxon>
        <taxon>Sphingobacteriales</taxon>
        <taxon>Sphingobacteriaceae</taxon>
        <taxon>Mucilaginibacter</taxon>
    </lineage>
</organism>
<dbReference type="Pfam" id="PF00106">
    <property type="entry name" value="adh_short"/>
    <property type="match status" value="1"/>
</dbReference>
<dbReference type="PROSITE" id="PS00061">
    <property type="entry name" value="ADH_SHORT"/>
    <property type="match status" value="1"/>
</dbReference>
<dbReference type="CDD" id="cd05233">
    <property type="entry name" value="SDR_c"/>
    <property type="match status" value="1"/>
</dbReference>
<keyword evidence="5" id="KW-1185">Reference proteome</keyword>
<proteinExistence type="inferred from homology"/>
<evidence type="ECO:0000256" key="1">
    <source>
        <dbReference type="ARBA" id="ARBA00006484"/>
    </source>
</evidence>
<dbReference type="AlphaFoldDB" id="A0A223P320"/>
<dbReference type="Proteomes" id="UP000215002">
    <property type="component" value="Chromosome"/>
</dbReference>
<dbReference type="InterPro" id="IPR020904">
    <property type="entry name" value="Sc_DH/Rdtase_CS"/>
</dbReference>
<dbReference type="EMBL" id="CP022743">
    <property type="protein sequence ID" value="ASU36354.1"/>
    <property type="molecule type" value="Genomic_DNA"/>
</dbReference>
<name>A0A223P320_9SPHI</name>
<dbReference type="GO" id="GO:0016491">
    <property type="term" value="F:oxidoreductase activity"/>
    <property type="evidence" value="ECO:0007669"/>
    <property type="project" value="UniProtKB-KW"/>
</dbReference>
<evidence type="ECO:0000256" key="3">
    <source>
        <dbReference type="RuleBase" id="RU000363"/>
    </source>
</evidence>
<evidence type="ECO:0000313" key="5">
    <source>
        <dbReference type="Proteomes" id="UP000215002"/>
    </source>
</evidence>
<accession>A0A223P320</accession>
<dbReference type="InterPro" id="IPR002347">
    <property type="entry name" value="SDR_fam"/>
</dbReference>
<dbReference type="PRINTS" id="PR00081">
    <property type="entry name" value="GDHRDH"/>
</dbReference>
<dbReference type="InterPro" id="IPR036291">
    <property type="entry name" value="NAD(P)-bd_dom_sf"/>
</dbReference>
<dbReference type="KEGG" id="muc:MuYL_4469"/>
<gene>
    <name evidence="4" type="ORF">MuYL_4469</name>
</gene>
<dbReference type="GO" id="GO:0016020">
    <property type="term" value="C:membrane"/>
    <property type="evidence" value="ECO:0007669"/>
    <property type="project" value="TreeGrafter"/>
</dbReference>
<keyword evidence="2" id="KW-0560">Oxidoreductase</keyword>
<protein>
    <submittedName>
        <fullName evidence="4">Short-chain dehydrogenase</fullName>
    </submittedName>
</protein>